<name>A0A3P7NCP7_CYLGO</name>
<protein>
    <submittedName>
        <fullName evidence="1">Uncharacterized protein</fullName>
    </submittedName>
</protein>
<accession>A0A3P7NCP7</accession>
<evidence type="ECO:0000313" key="2">
    <source>
        <dbReference type="Proteomes" id="UP000271889"/>
    </source>
</evidence>
<dbReference type="Proteomes" id="UP000271889">
    <property type="component" value="Unassembled WGS sequence"/>
</dbReference>
<gene>
    <name evidence="1" type="ORF">CGOC_LOCUS12748</name>
</gene>
<dbReference type="OrthoDB" id="5877292at2759"/>
<reference evidence="1 2" key="1">
    <citation type="submission" date="2018-11" db="EMBL/GenBank/DDBJ databases">
        <authorList>
            <consortium name="Pathogen Informatics"/>
        </authorList>
    </citation>
    <scope>NUCLEOTIDE SEQUENCE [LARGE SCALE GENOMIC DNA]</scope>
</reference>
<proteinExistence type="predicted"/>
<keyword evidence="2" id="KW-1185">Reference proteome</keyword>
<dbReference type="AlphaFoldDB" id="A0A3P7NCP7"/>
<evidence type="ECO:0000313" key="1">
    <source>
        <dbReference type="EMBL" id="VDN34813.1"/>
    </source>
</evidence>
<organism evidence="1 2">
    <name type="scientific">Cylicostephanus goldi</name>
    <name type="common">Nematode worm</name>
    <dbReference type="NCBI Taxonomy" id="71465"/>
    <lineage>
        <taxon>Eukaryota</taxon>
        <taxon>Metazoa</taxon>
        <taxon>Ecdysozoa</taxon>
        <taxon>Nematoda</taxon>
        <taxon>Chromadorea</taxon>
        <taxon>Rhabditida</taxon>
        <taxon>Rhabditina</taxon>
        <taxon>Rhabditomorpha</taxon>
        <taxon>Strongyloidea</taxon>
        <taxon>Strongylidae</taxon>
        <taxon>Cylicostephanus</taxon>
    </lineage>
</organism>
<feature type="non-terminal residue" evidence="1">
    <location>
        <position position="1"/>
    </location>
</feature>
<dbReference type="EMBL" id="UYRV01125454">
    <property type="protein sequence ID" value="VDN34813.1"/>
    <property type="molecule type" value="Genomic_DNA"/>
</dbReference>
<sequence>PAVPAVRPVPLAAPAPVIASAPVVAPIAPRAPAAVVAPAVAAVSALASVAAPLVPAHIFPYTTVQTYYHPRTELRNVVKSFAKNSGHMAKTDLLSNIGHLPLNLPFFGHLAEALASLESLRRNKKLAMEKAFGIHKAFNTKKIVWF</sequence>